<feature type="transmembrane region" description="Helical" evidence="1">
    <location>
        <begin position="6"/>
        <end position="24"/>
    </location>
</feature>
<organism evidence="2 3">
    <name type="scientific">Tetrahymena thermophila (strain SB210)</name>
    <dbReference type="NCBI Taxonomy" id="312017"/>
    <lineage>
        <taxon>Eukaryota</taxon>
        <taxon>Sar</taxon>
        <taxon>Alveolata</taxon>
        <taxon>Ciliophora</taxon>
        <taxon>Intramacronucleata</taxon>
        <taxon>Oligohymenophorea</taxon>
        <taxon>Hymenostomatida</taxon>
        <taxon>Tetrahymenina</taxon>
        <taxon>Tetrahymenidae</taxon>
        <taxon>Tetrahymena</taxon>
    </lineage>
</organism>
<name>Q22RG6_TETTS</name>
<evidence type="ECO:0000313" key="3">
    <source>
        <dbReference type="Proteomes" id="UP000009168"/>
    </source>
</evidence>
<dbReference type="InParanoid" id="Q22RG6"/>
<dbReference type="AlphaFoldDB" id="Q22RG6"/>
<keyword evidence="3" id="KW-1185">Reference proteome</keyword>
<keyword evidence="1 2" id="KW-0812">Transmembrane</keyword>
<dbReference type="Proteomes" id="UP000009168">
    <property type="component" value="Unassembled WGS sequence"/>
</dbReference>
<dbReference type="EMBL" id="GG662845">
    <property type="protein sequence ID" value="EAR88156.1"/>
    <property type="molecule type" value="Genomic_DNA"/>
</dbReference>
<protein>
    <submittedName>
        <fullName evidence="2">Transmembrane protein, putative</fullName>
    </submittedName>
</protein>
<dbReference type="HOGENOM" id="CLU_2101861_0_0_1"/>
<dbReference type="GeneID" id="7826850"/>
<keyword evidence="1" id="KW-0472">Membrane</keyword>
<keyword evidence="1" id="KW-1133">Transmembrane helix</keyword>
<evidence type="ECO:0000256" key="1">
    <source>
        <dbReference type="SAM" id="Phobius"/>
    </source>
</evidence>
<evidence type="ECO:0000313" key="2">
    <source>
        <dbReference type="EMBL" id="EAR88156.1"/>
    </source>
</evidence>
<accession>Q22RG6</accession>
<reference evidence="3" key="1">
    <citation type="journal article" date="2006" name="PLoS Biol.">
        <title>Macronuclear genome sequence of the ciliate Tetrahymena thermophila, a model eukaryote.</title>
        <authorList>
            <person name="Eisen J.A."/>
            <person name="Coyne R.S."/>
            <person name="Wu M."/>
            <person name="Wu D."/>
            <person name="Thiagarajan M."/>
            <person name="Wortman J.R."/>
            <person name="Badger J.H."/>
            <person name="Ren Q."/>
            <person name="Amedeo P."/>
            <person name="Jones K.M."/>
            <person name="Tallon L.J."/>
            <person name="Delcher A.L."/>
            <person name="Salzberg S.L."/>
            <person name="Silva J.C."/>
            <person name="Haas B.J."/>
            <person name="Majoros W.H."/>
            <person name="Farzad M."/>
            <person name="Carlton J.M."/>
            <person name="Smith R.K. Jr."/>
            <person name="Garg J."/>
            <person name="Pearlman R.E."/>
            <person name="Karrer K.M."/>
            <person name="Sun L."/>
            <person name="Manning G."/>
            <person name="Elde N.C."/>
            <person name="Turkewitz A.P."/>
            <person name="Asai D.J."/>
            <person name="Wilkes D.E."/>
            <person name="Wang Y."/>
            <person name="Cai H."/>
            <person name="Collins K."/>
            <person name="Stewart B.A."/>
            <person name="Lee S.R."/>
            <person name="Wilamowska K."/>
            <person name="Weinberg Z."/>
            <person name="Ruzzo W.L."/>
            <person name="Wloga D."/>
            <person name="Gaertig J."/>
            <person name="Frankel J."/>
            <person name="Tsao C.-C."/>
            <person name="Gorovsky M.A."/>
            <person name="Keeling P.J."/>
            <person name="Waller R.F."/>
            <person name="Patron N.J."/>
            <person name="Cherry J.M."/>
            <person name="Stover N.A."/>
            <person name="Krieger C.J."/>
            <person name="del Toro C."/>
            <person name="Ryder H.F."/>
            <person name="Williamson S.C."/>
            <person name="Barbeau R.A."/>
            <person name="Hamilton E.P."/>
            <person name="Orias E."/>
        </authorList>
    </citation>
    <scope>NUCLEOTIDE SEQUENCE [LARGE SCALE GENOMIC DNA]</scope>
    <source>
        <strain evidence="3">SB210</strain>
    </source>
</reference>
<sequence>MVAKSLMSFVTIGALLVITTLFTTRIIEYDDITKAQCLKLVSNDEQPEFEQSFIVQNICSYPKAFSFLFDNEEGERIYAVTSCLKKNQTELIMKYQQGFDVTFTERDCNNLTYTAH</sequence>
<gene>
    <name evidence="2" type="ORF">TTHERM_00016210</name>
</gene>
<proteinExistence type="predicted"/>
<dbReference type="KEGG" id="tet:TTHERM_00016210"/>
<dbReference type="RefSeq" id="XP_001008401.1">
    <property type="nucleotide sequence ID" value="XM_001008401.1"/>
</dbReference>